<reference evidence="1" key="1">
    <citation type="journal article" date="2007" name="Science">
        <title>Draft genome of the filarial nematode parasite Brugia malayi.</title>
        <authorList>
            <person name="Ghedin E."/>
            <person name="Wang S."/>
            <person name="Spiro D."/>
            <person name="Caler E."/>
            <person name="Zhao Q."/>
            <person name="Crabtree J."/>
            <person name="Allen J.E."/>
            <person name="Delcher A.L."/>
            <person name="Guiliano D.B."/>
            <person name="Miranda-Saavedra D."/>
            <person name="Angiuoli S.V."/>
            <person name="Creasy T."/>
            <person name="Amedeo P."/>
            <person name="Haas B."/>
            <person name="El-Sayed N.M."/>
            <person name="Wortman J.R."/>
            <person name="Feldblyum T."/>
            <person name="Tallon L."/>
            <person name="Schatz M."/>
            <person name="Shumway M."/>
            <person name="Koo H."/>
            <person name="Salzberg S.L."/>
            <person name="Schobel S."/>
            <person name="Pertea M."/>
            <person name="Pop M."/>
            <person name="White O."/>
            <person name="Barton G.J."/>
            <person name="Carlow C.K."/>
            <person name="Crawford M.J."/>
            <person name="Daub J."/>
            <person name="Dimmic M.W."/>
            <person name="Estes C.F."/>
            <person name="Foster J.M."/>
            <person name="Ganatra M."/>
            <person name="Gregory W.F."/>
            <person name="Johnson N.M."/>
            <person name="Jin J."/>
            <person name="Komuniecki R."/>
            <person name="Korf I."/>
            <person name="Kumar S."/>
            <person name="Laney S."/>
            <person name="Li B.W."/>
            <person name="Li W."/>
            <person name="Lindblom T.H."/>
            <person name="Lustigman S."/>
            <person name="Ma D."/>
            <person name="Maina C.V."/>
            <person name="Martin D.M."/>
            <person name="McCarter J.P."/>
            <person name="McReynolds L."/>
            <person name="Mitreva M."/>
            <person name="Nutman T.B."/>
            <person name="Parkinson J."/>
            <person name="Peregrin-Alvarez J.M."/>
            <person name="Poole C."/>
            <person name="Ren Q."/>
            <person name="Saunders L."/>
            <person name="Sluder A.E."/>
            <person name="Smith K."/>
            <person name="Stanke M."/>
            <person name="Unnasch T.R."/>
            <person name="Ware J."/>
            <person name="Wei A.D."/>
            <person name="Weil G."/>
            <person name="Williams D.J."/>
            <person name="Zhang Y."/>
            <person name="Williams S.A."/>
            <person name="Fraser-Liggett C."/>
            <person name="Slatko B."/>
            <person name="Blaxter M.L."/>
            <person name="Scott A.L."/>
        </authorList>
    </citation>
    <scope>NUCLEOTIDE SEQUENCE</scope>
    <source>
        <strain evidence="1">FR3</strain>
    </source>
</reference>
<name>A0A1I9GC48_BRUMA</name>
<gene>
    <name evidence="1" type="primary">Bm43</name>
    <name evidence="1" type="ORF">BM_Bm43</name>
</gene>
<evidence type="ECO:0000313" key="1">
    <source>
        <dbReference type="EMBL" id="CRZ21767.1"/>
    </source>
</evidence>
<protein>
    <submittedName>
        <fullName evidence="1">Bm43</fullName>
    </submittedName>
</protein>
<organism evidence="1">
    <name type="scientific">Brugia malayi</name>
    <name type="common">Filarial nematode worm</name>
    <dbReference type="NCBI Taxonomy" id="6279"/>
    <lineage>
        <taxon>Eukaryota</taxon>
        <taxon>Metazoa</taxon>
        <taxon>Ecdysozoa</taxon>
        <taxon>Nematoda</taxon>
        <taxon>Chromadorea</taxon>
        <taxon>Rhabditida</taxon>
        <taxon>Spirurina</taxon>
        <taxon>Spiruromorpha</taxon>
        <taxon>Filarioidea</taxon>
        <taxon>Onchocercidae</taxon>
        <taxon>Brugia</taxon>
    </lineage>
</organism>
<sequence>MLLLSNELNKQELISYERKYRSAVEMSVLVNDDDLIQSNSCSIVWHL</sequence>
<dbReference type="AlphaFoldDB" id="A0A1I9GC48"/>
<accession>A0A1I9GC48</accession>
<proteinExistence type="predicted"/>
<dbReference type="EMBL" id="LN854772">
    <property type="protein sequence ID" value="CRZ21767.1"/>
    <property type="molecule type" value="Genomic_DNA"/>
</dbReference>
<reference evidence="1" key="2">
    <citation type="submission" date="2012-12" db="EMBL/GenBank/DDBJ databases">
        <authorList>
            <consortium name="WormBase Consortium"/>
            <person name="Ghedin E."/>
            <person name="Paulini M."/>
        </authorList>
    </citation>
    <scope>NUCLEOTIDE SEQUENCE</scope>
    <source>
        <strain evidence="1">FR3</strain>
    </source>
</reference>